<feature type="compositionally biased region" description="Low complexity" evidence="6">
    <location>
        <begin position="619"/>
        <end position="632"/>
    </location>
</feature>
<sequence>MKSSPPLKAKLLFDDAFRPQPSPLVARTEPLLLHDTLSVQVLTTESGASDANAERDAPRELGLRARCAAACDELPTPRDACKGLLAPCRSRTGYVRRMVHNFGLPFVLMLTSCYLLIKGMLVQLISLAKLPFYKQAGVGARAYQQYDIVTKTPWALKALFGALSDLLPLCGYGKQTYMTAVSLVGGISCVALAIVTSGAISSQPSVLFVTLCFLGVNLQAAVVDLLAEGRYTAAMAEAPWSGSDCVSWVWACVQAGSFCAAVLVGWAADSASIHALFPLAAVLALQVVPLSELGALGDVRLPEGQRGFQRAKFDDNPRVFLLAGLMAMAGVLVGACNLFGASTSVLLSASVGCSAGLCTLAFWALPRVLAKCNLYLYLCSVLYVQVSGAVDYFYVAPDECVPGGPHFSFRYYITYSAVVQSLFGYLGVVLFQTCMRRWTFRSVLASTVLLQVMAGAVDLVIVLRWNVLVGIPDEVMYMLGYNVVYQIASMLNFMPSVILTSKLCPPQLEATMFALLAGFQNFGAMVAGSLGVELIAALGIRTGGADADSADVAPAGAGTCDFSRLPHAIVLSHMLLPLLCIPLGYLLLPGARMTDQIRIEDDGVHHVPRAKPAGPPAQQPAGARGAAAGAGRTDAVHPRVATGAAAGAGRTDAVHPRVATGAALAGPGATGQSVGCGARQAGHGGRAGGRGAAAPEREPLLASKRPTRASG</sequence>
<dbReference type="InterPro" id="IPR004324">
    <property type="entry name" value="FBT"/>
</dbReference>
<evidence type="ECO:0000256" key="6">
    <source>
        <dbReference type="SAM" id="MobiDB-lite"/>
    </source>
</evidence>
<feature type="transmembrane region" description="Helical" evidence="7">
    <location>
        <begin position="409"/>
        <end position="431"/>
    </location>
</feature>
<feature type="transmembrane region" description="Helical" evidence="7">
    <location>
        <begin position="374"/>
        <end position="397"/>
    </location>
</feature>
<keyword evidence="5 7" id="KW-0472">Membrane</keyword>
<dbReference type="OMA" id="AVYINIA"/>
<evidence type="ECO:0000313" key="9">
    <source>
        <dbReference type="Proteomes" id="UP000751190"/>
    </source>
</evidence>
<evidence type="ECO:0000313" key="8">
    <source>
        <dbReference type="EMBL" id="KAG8458950.1"/>
    </source>
</evidence>
<feature type="transmembrane region" description="Helical" evidence="7">
    <location>
        <begin position="99"/>
        <end position="117"/>
    </location>
</feature>
<evidence type="ECO:0000256" key="4">
    <source>
        <dbReference type="ARBA" id="ARBA00022989"/>
    </source>
</evidence>
<gene>
    <name evidence="8" type="ORF">KFE25_004284</name>
</gene>
<feature type="transmembrane region" description="Helical" evidence="7">
    <location>
        <begin position="248"/>
        <end position="268"/>
    </location>
</feature>
<protein>
    <submittedName>
        <fullName evidence="8">Uncharacterized protein</fullName>
    </submittedName>
</protein>
<dbReference type="AlphaFoldDB" id="A0A8J5XFJ9"/>
<dbReference type="PANTHER" id="PTHR31585">
    <property type="entry name" value="FOLATE-BIOPTERIN TRANSPORTER 1, CHLOROPLASTIC"/>
    <property type="match status" value="1"/>
</dbReference>
<feature type="region of interest" description="Disordered" evidence="6">
    <location>
        <begin position="606"/>
        <end position="635"/>
    </location>
</feature>
<name>A0A8J5XFJ9_DIALT</name>
<feature type="transmembrane region" description="Helical" evidence="7">
    <location>
        <begin position="513"/>
        <end position="540"/>
    </location>
</feature>
<feature type="compositionally biased region" description="Low complexity" evidence="6">
    <location>
        <begin position="664"/>
        <end position="681"/>
    </location>
</feature>
<evidence type="ECO:0000256" key="7">
    <source>
        <dbReference type="SAM" id="Phobius"/>
    </source>
</evidence>
<dbReference type="EMBL" id="JAGTXO010000046">
    <property type="protein sequence ID" value="KAG8458950.1"/>
    <property type="molecule type" value="Genomic_DNA"/>
</dbReference>
<feature type="transmembrane region" description="Helical" evidence="7">
    <location>
        <begin position="319"/>
        <end position="340"/>
    </location>
</feature>
<keyword evidence="4 7" id="KW-1133">Transmembrane helix</keyword>
<keyword evidence="3 7" id="KW-0812">Transmembrane</keyword>
<dbReference type="GO" id="GO:0016020">
    <property type="term" value="C:membrane"/>
    <property type="evidence" value="ECO:0007669"/>
    <property type="project" value="UniProtKB-SubCell"/>
</dbReference>
<proteinExistence type="predicted"/>
<dbReference type="InterPro" id="IPR039309">
    <property type="entry name" value="BT1"/>
</dbReference>
<evidence type="ECO:0000256" key="1">
    <source>
        <dbReference type="ARBA" id="ARBA00004141"/>
    </source>
</evidence>
<feature type="transmembrane region" description="Helical" evidence="7">
    <location>
        <begin position="206"/>
        <end position="227"/>
    </location>
</feature>
<dbReference type="Pfam" id="PF03092">
    <property type="entry name" value="BT1"/>
    <property type="match status" value="1"/>
</dbReference>
<reference evidence="8" key="1">
    <citation type="submission" date="2021-05" db="EMBL/GenBank/DDBJ databases">
        <title>The genome of the haptophyte Pavlova lutheri (Diacronema luteri, Pavlovales) - a model for lipid biosynthesis in eukaryotic algae.</title>
        <authorList>
            <person name="Hulatt C.J."/>
            <person name="Posewitz M.C."/>
        </authorList>
    </citation>
    <scope>NUCLEOTIDE SEQUENCE</scope>
    <source>
        <strain evidence="8">NIVA-4/92</strain>
    </source>
</reference>
<feature type="transmembrane region" description="Helical" evidence="7">
    <location>
        <begin position="346"/>
        <end position="365"/>
    </location>
</feature>
<dbReference type="OrthoDB" id="754047at2759"/>
<feature type="transmembrane region" description="Helical" evidence="7">
    <location>
        <begin position="568"/>
        <end position="588"/>
    </location>
</feature>
<keyword evidence="2" id="KW-0813">Transport</keyword>
<feature type="compositionally biased region" description="Gly residues" evidence="6">
    <location>
        <begin position="682"/>
        <end position="691"/>
    </location>
</feature>
<feature type="transmembrane region" description="Helical" evidence="7">
    <location>
        <begin position="180"/>
        <end position="200"/>
    </location>
</feature>
<accession>A0A8J5XFJ9</accession>
<evidence type="ECO:0000256" key="5">
    <source>
        <dbReference type="ARBA" id="ARBA00023136"/>
    </source>
</evidence>
<evidence type="ECO:0000256" key="3">
    <source>
        <dbReference type="ARBA" id="ARBA00022692"/>
    </source>
</evidence>
<keyword evidence="9" id="KW-1185">Reference proteome</keyword>
<comment type="caution">
    <text evidence="8">The sequence shown here is derived from an EMBL/GenBank/DDBJ whole genome shotgun (WGS) entry which is preliminary data.</text>
</comment>
<dbReference type="PANTHER" id="PTHR31585:SF51">
    <property type="entry name" value="TRANSPORTER, PUTATIVE-RELATED"/>
    <property type="match status" value="1"/>
</dbReference>
<organism evidence="8 9">
    <name type="scientific">Diacronema lutheri</name>
    <name type="common">Unicellular marine alga</name>
    <name type="synonym">Monochrysis lutheri</name>
    <dbReference type="NCBI Taxonomy" id="2081491"/>
    <lineage>
        <taxon>Eukaryota</taxon>
        <taxon>Haptista</taxon>
        <taxon>Haptophyta</taxon>
        <taxon>Pavlovophyceae</taxon>
        <taxon>Pavlovales</taxon>
        <taxon>Pavlovaceae</taxon>
        <taxon>Diacronema</taxon>
    </lineage>
</organism>
<feature type="transmembrane region" description="Helical" evidence="7">
    <location>
        <begin position="443"/>
        <end position="463"/>
    </location>
</feature>
<dbReference type="NCBIfam" id="TIGR00788">
    <property type="entry name" value="fbt"/>
    <property type="match status" value="1"/>
</dbReference>
<evidence type="ECO:0000256" key="2">
    <source>
        <dbReference type="ARBA" id="ARBA00022448"/>
    </source>
</evidence>
<feature type="transmembrane region" description="Helical" evidence="7">
    <location>
        <begin position="483"/>
        <end position="501"/>
    </location>
</feature>
<comment type="subcellular location">
    <subcellularLocation>
        <location evidence="1">Membrane</location>
        <topology evidence="1">Multi-pass membrane protein</topology>
    </subcellularLocation>
</comment>
<feature type="region of interest" description="Disordered" evidence="6">
    <location>
        <begin position="664"/>
        <end position="711"/>
    </location>
</feature>
<dbReference type="Proteomes" id="UP000751190">
    <property type="component" value="Unassembled WGS sequence"/>
</dbReference>